<comment type="similarity">
    <text evidence="2">Belongs to the major facilitator superfamily.</text>
</comment>
<evidence type="ECO:0000259" key="10">
    <source>
        <dbReference type="PROSITE" id="PS50850"/>
    </source>
</evidence>
<reference evidence="11" key="1">
    <citation type="journal article" date="2012" name="PLoS Genet.">
        <title>Comparative analysis of the genomes of two field isolates of the rice blast fungus Magnaporthe oryzae.</title>
        <authorList>
            <person name="Xue M."/>
            <person name="Yang J."/>
            <person name="Li Z."/>
            <person name="Hu S."/>
            <person name="Yao N."/>
            <person name="Dean R.A."/>
            <person name="Zhao W."/>
            <person name="Shen M."/>
            <person name="Zhang H."/>
            <person name="Li C."/>
            <person name="Liu L."/>
            <person name="Cao L."/>
            <person name="Xu X."/>
            <person name="Xing Y."/>
            <person name="Hsiang T."/>
            <person name="Zhang Z."/>
            <person name="Xu J.R."/>
            <person name="Peng Y.L."/>
        </authorList>
    </citation>
    <scope>NUCLEOTIDE SEQUENCE</scope>
    <source>
        <strain evidence="11">Y34</strain>
    </source>
</reference>
<dbReference type="GO" id="GO:0005886">
    <property type="term" value="C:plasma membrane"/>
    <property type="evidence" value="ECO:0007669"/>
    <property type="project" value="TreeGrafter"/>
</dbReference>
<feature type="transmembrane region" description="Helical" evidence="9">
    <location>
        <begin position="348"/>
        <end position="370"/>
    </location>
</feature>
<feature type="transmembrane region" description="Helical" evidence="9">
    <location>
        <begin position="415"/>
        <end position="434"/>
    </location>
</feature>
<feature type="domain" description="Major facilitator superfamily (MFS) profile" evidence="10">
    <location>
        <begin position="56"/>
        <end position="577"/>
    </location>
</feature>
<gene>
    <name evidence="11" type="ORF">OOU_Y34scaffold00206g10</name>
</gene>
<feature type="compositionally biased region" description="Low complexity" evidence="8">
    <location>
        <begin position="605"/>
        <end position="629"/>
    </location>
</feature>
<dbReference type="SUPFAM" id="SSF103473">
    <property type="entry name" value="MFS general substrate transporter"/>
    <property type="match status" value="1"/>
</dbReference>
<dbReference type="GO" id="GO:0015343">
    <property type="term" value="F:siderophore-iron transmembrane transporter activity"/>
    <property type="evidence" value="ECO:0007669"/>
    <property type="project" value="TreeGrafter"/>
</dbReference>
<name>A0AA97P5M0_PYRO3</name>
<dbReference type="PROSITE" id="PS50850">
    <property type="entry name" value="MFS"/>
    <property type="match status" value="1"/>
</dbReference>
<accession>A0AA97P5M0</accession>
<evidence type="ECO:0000313" key="11">
    <source>
        <dbReference type="EMBL" id="ELQ42501.1"/>
    </source>
</evidence>
<feature type="compositionally biased region" description="Polar residues" evidence="8">
    <location>
        <begin position="638"/>
        <end position="649"/>
    </location>
</feature>
<evidence type="ECO:0000256" key="3">
    <source>
        <dbReference type="ARBA" id="ARBA00022448"/>
    </source>
</evidence>
<keyword evidence="5 9" id="KW-1133">Transmembrane helix</keyword>
<keyword evidence="7 9" id="KW-0472">Membrane</keyword>
<keyword evidence="4 9" id="KW-0812">Transmembrane</keyword>
<organism evidence="11">
    <name type="scientific">Pyricularia oryzae (strain Y34)</name>
    <name type="common">Rice blast fungus</name>
    <name type="synonym">Magnaporthe oryzae</name>
    <dbReference type="NCBI Taxonomy" id="1143189"/>
    <lineage>
        <taxon>Eukaryota</taxon>
        <taxon>Fungi</taxon>
        <taxon>Dikarya</taxon>
        <taxon>Ascomycota</taxon>
        <taxon>Pezizomycotina</taxon>
        <taxon>Sordariomycetes</taxon>
        <taxon>Sordariomycetidae</taxon>
        <taxon>Magnaporthales</taxon>
        <taxon>Pyriculariaceae</taxon>
        <taxon>Pyricularia</taxon>
    </lineage>
</organism>
<evidence type="ECO:0000256" key="4">
    <source>
        <dbReference type="ARBA" id="ARBA00022692"/>
    </source>
</evidence>
<keyword evidence="6" id="KW-0406">Ion transport</keyword>
<feature type="transmembrane region" description="Helical" evidence="9">
    <location>
        <begin position="390"/>
        <end position="408"/>
    </location>
</feature>
<feature type="transmembrane region" description="Helical" evidence="9">
    <location>
        <begin position="276"/>
        <end position="296"/>
    </location>
</feature>
<evidence type="ECO:0000256" key="1">
    <source>
        <dbReference type="ARBA" id="ARBA00004141"/>
    </source>
</evidence>
<feature type="transmembrane region" description="Helical" evidence="9">
    <location>
        <begin position="55"/>
        <end position="73"/>
    </location>
</feature>
<evidence type="ECO:0000256" key="5">
    <source>
        <dbReference type="ARBA" id="ARBA00022989"/>
    </source>
</evidence>
<feature type="transmembrane region" description="Helical" evidence="9">
    <location>
        <begin position="125"/>
        <end position="142"/>
    </location>
</feature>
<keyword evidence="3" id="KW-0813">Transport</keyword>
<dbReference type="EMBL" id="JH793477">
    <property type="protein sequence ID" value="ELQ42501.1"/>
    <property type="molecule type" value="Genomic_DNA"/>
</dbReference>
<dbReference type="InterPro" id="IPR020846">
    <property type="entry name" value="MFS_dom"/>
</dbReference>
<dbReference type="AlphaFoldDB" id="A0AA97P5M0"/>
<evidence type="ECO:0000256" key="9">
    <source>
        <dbReference type="SAM" id="Phobius"/>
    </source>
</evidence>
<feature type="transmembrane region" description="Helical" evidence="9">
    <location>
        <begin position="217"/>
        <end position="237"/>
    </location>
</feature>
<dbReference type="PANTHER" id="PTHR23501:SF87">
    <property type="entry name" value="SIDEROPHORE IRON TRANSPORTER 2"/>
    <property type="match status" value="1"/>
</dbReference>
<feature type="transmembrane region" description="Helical" evidence="9">
    <location>
        <begin position="440"/>
        <end position="460"/>
    </location>
</feature>
<comment type="subcellular location">
    <subcellularLocation>
        <location evidence="1">Membrane</location>
        <topology evidence="1">Multi-pass membrane protein</topology>
    </subcellularLocation>
</comment>
<feature type="region of interest" description="Disordered" evidence="8">
    <location>
        <begin position="1"/>
        <end position="33"/>
    </location>
</feature>
<dbReference type="FunFam" id="1.20.1250.20:FF:000197">
    <property type="entry name" value="Siderophore iron transporter 1"/>
    <property type="match status" value="1"/>
</dbReference>
<dbReference type="Gene3D" id="1.20.1250.20">
    <property type="entry name" value="MFS general substrate transporter like domains"/>
    <property type="match status" value="2"/>
</dbReference>
<feature type="transmembrane region" description="Helical" evidence="9">
    <location>
        <begin position="308"/>
        <end position="327"/>
    </location>
</feature>
<protein>
    <submittedName>
        <fullName evidence="11">Siderophore iron transporter mirC</fullName>
    </submittedName>
</protein>
<feature type="transmembrane region" description="Helical" evidence="9">
    <location>
        <begin position="555"/>
        <end position="573"/>
    </location>
</feature>
<proteinExistence type="inferred from homology"/>
<sequence length="649" mass="70399">MSTINESPPPTYTKEAPQQTATEERHVQSDEESAVVKTQDGVKAMEAVSMTWSKWGLIVAYLGIFLMAFSTSLEAQTTFSYSAFATSSFQSHSLLSTVTVVQSVVLAVMKPIMSKVSDVTGRLEAFTLSIVLFVLGLIQQAASTSIDSYASAQIFYSAGSTGVQILQQIFIADTSNLLWRALFSSLPDIPFLVTVWVGPEISARMLEQGSWRWRWGYGMWAIILPVAFLPFAISLFLNQRKAKKLGVLDDRGDWISAIKRQGPATTFIKMVQSVDLFGILLLSAGFALLLIPLTIATRQTGGWGNGSIIAMLIIGAISLIAFCFWECASARINPHPLIPLYLFKSKTFCAGCGIAFFYFMVFYLSVFPYYNSYLLVVHRMDIATAGRITQVFSFSSTVMSVLVSLAIRYTKHYKYFITAGSLLYLLGIALMINYRSENAGMPALIGTQVCIGVGGGMLNVPTQLGVQATAKHQNLAIATAVWLTVLELGGAVGSAISGAIWTKVVPATLTELLPEASRANATMIFNNVNTAMALEWGSPERMAINAAYQAGMRQMLIVAVCMCVPIVLLSLLMRNMKLDEVDQGVKGYVIGGRVDGDSKKDANTAVASSSGVAAGPQHHQQEQDQPVQEATKSDQVVDRSTATSPEIRG</sequence>
<evidence type="ECO:0000256" key="7">
    <source>
        <dbReference type="ARBA" id="ARBA00023136"/>
    </source>
</evidence>
<feature type="region of interest" description="Disordered" evidence="8">
    <location>
        <begin position="599"/>
        <end position="649"/>
    </location>
</feature>
<dbReference type="Proteomes" id="UP000011086">
    <property type="component" value="Unassembled WGS sequence"/>
</dbReference>
<feature type="transmembrane region" description="Helical" evidence="9">
    <location>
        <begin position="480"/>
        <end position="501"/>
    </location>
</feature>
<dbReference type="InterPro" id="IPR036259">
    <property type="entry name" value="MFS_trans_sf"/>
</dbReference>
<evidence type="ECO:0000256" key="6">
    <source>
        <dbReference type="ARBA" id="ARBA00023065"/>
    </source>
</evidence>
<dbReference type="PANTHER" id="PTHR23501">
    <property type="entry name" value="MAJOR FACILITATOR SUPERFAMILY"/>
    <property type="match status" value="1"/>
</dbReference>
<evidence type="ECO:0000256" key="2">
    <source>
        <dbReference type="ARBA" id="ARBA00008335"/>
    </source>
</evidence>
<evidence type="ECO:0000256" key="8">
    <source>
        <dbReference type="SAM" id="MobiDB-lite"/>
    </source>
</evidence>